<dbReference type="Proteomes" id="UP001211065">
    <property type="component" value="Unassembled WGS sequence"/>
</dbReference>
<feature type="domain" description="C2" evidence="2">
    <location>
        <begin position="177"/>
        <end position="317"/>
    </location>
</feature>
<evidence type="ECO:0000313" key="3">
    <source>
        <dbReference type="EMBL" id="KAJ3222617.1"/>
    </source>
</evidence>
<keyword evidence="4" id="KW-1185">Reference proteome</keyword>
<dbReference type="PROSITE" id="PS50004">
    <property type="entry name" value="C2"/>
    <property type="match status" value="1"/>
</dbReference>
<dbReference type="SUPFAM" id="SSF49562">
    <property type="entry name" value="C2 domain (Calcium/lipid-binding domain, CaLB)"/>
    <property type="match status" value="1"/>
</dbReference>
<evidence type="ECO:0000313" key="4">
    <source>
        <dbReference type="Proteomes" id="UP001211065"/>
    </source>
</evidence>
<organism evidence="3 4">
    <name type="scientific">Clydaea vesicula</name>
    <dbReference type="NCBI Taxonomy" id="447962"/>
    <lineage>
        <taxon>Eukaryota</taxon>
        <taxon>Fungi</taxon>
        <taxon>Fungi incertae sedis</taxon>
        <taxon>Chytridiomycota</taxon>
        <taxon>Chytridiomycota incertae sedis</taxon>
        <taxon>Chytridiomycetes</taxon>
        <taxon>Lobulomycetales</taxon>
        <taxon>Lobulomycetaceae</taxon>
        <taxon>Clydaea</taxon>
    </lineage>
</organism>
<dbReference type="EMBL" id="JADGJW010000167">
    <property type="protein sequence ID" value="KAJ3222617.1"/>
    <property type="molecule type" value="Genomic_DNA"/>
</dbReference>
<name>A0AAD5U682_9FUNG</name>
<comment type="caution">
    <text evidence="3">The sequence shown here is derived from an EMBL/GenBank/DDBJ whole genome shotgun (WGS) entry which is preliminary data.</text>
</comment>
<dbReference type="InterPro" id="IPR018247">
    <property type="entry name" value="EF_Hand_1_Ca_BS"/>
</dbReference>
<evidence type="ECO:0000259" key="2">
    <source>
        <dbReference type="PROSITE" id="PS50004"/>
    </source>
</evidence>
<keyword evidence="1" id="KW-0106">Calcium</keyword>
<dbReference type="Gene3D" id="2.60.40.150">
    <property type="entry name" value="C2 domain"/>
    <property type="match status" value="1"/>
</dbReference>
<gene>
    <name evidence="3" type="ORF">HK099_002087</name>
</gene>
<dbReference type="InterPro" id="IPR056290">
    <property type="entry name" value="CEPT76/DRC7_peptidase-like_dom"/>
</dbReference>
<proteinExistence type="predicted"/>
<accession>A0AAD5U682</accession>
<evidence type="ECO:0000256" key="1">
    <source>
        <dbReference type="ARBA" id="ARBA00022837"/>
    </source>
</evidence>
<dbReference type="AlphaFoldDB" id="A0AAD5U682"/>
<dbReference type="SMART" id="SM00239">
    <property type="entry name" value="C2"/>
    <property type="match status" value="1"/>
</dbReference>
<dbReference type="InterPro" id="IPR000008">
    <property type="entry name" value="C2_dom"/>
</dbReference>
<protein>
    <recommendedName>
        <fullName evidence="2">C2 domain-containing protein</fullName>
    </recommendedName>
</protein>
<dbReference type="PROSITE" id="PS00018">
    <property type="entry name" value="EF_HAND_1"/>
    <property type="match status" value="1"/>
</dbReference>
<reference evidence="3" key="1">
    <citation type="submission" date="2020-05" db="EMBL/GenBank/DDBJ databases">
        <title>Phylogenomic resolution of chytrid fungi.</title>
        <authorList>
            <person name="Stajich J.E."/>
            <person name="Amses K."/>
            <person name="Simmons R."/>
            <person name="Seto K."/>
            <person name="Myers J."/>
            <person name="Bonds A."/>
            <person name="Quandt C.A."/>
            <person name="Barry K."/>
            <person name="Liu P."/>
            <person name="Grigoriev I."/>
            <person name="Longcore J.E."/>
            <person name="James T.Y."/>
        </authorList>
    </citation>
    <scope>NUCLEOTIDE SEQUENCE</scope>
    <source>
        <strain evidence="3">JEL0476</strain>
    </source>
</reference>
<dbReference type="InterPro" id="IPR011992">
    <property type="entry name" value="EF-hand-dom_pair"/>
</dbReference>
<sequence>MDAETRKVSSSLFPVGLPPARRLSLAGRKIIKSTNQVDLRNKIFLRNRLTVKSLIYLLQRIGPPMTVTQILDFIFKYDTSCTGSLDFDDFLELLSDYESTISEQREVSNRRFMEQVNITSLNEESVQMVQSKIGVEKWRIALESARNFLTTFPSPAEYFQSIFLDNPENYFGNENSLTDEINATGKIFNENLLQRNIMIRCFLGKNLTSFVKLKKIPKSGIHYYSIDPLVRVSCAGIVKETSTLIGQENPEDQELNFQIKIPAGDIFDVQQWVQRQVIEFALFDYNSGFSGCHKELIGKSYIPLSSVLLSSKKPLWTFLTLESIDCVTSDIYKPQLEVFIVDQTLDSYSWPKLVDAFPHEEDVWMKHYNYFKNDLLSKNFSTSYSPNKINLNPFDHYRSLLNILRESFKRRSFNVIAMDENENFRFLPCFITPTKCHKNNSNLAELATAVSNIPLWHKILPFSPETTRLSKFSEQNLDEDEEENKFFWSNLNLGVNKLKTVAANYCTHNFYSKVDSPSRAGANAYVAIGKLKTRPYVWVVTIEDNTFSADTLTPLLQKNMNIRYPNLTVGNGNSLDTSSIGGTPLSLPRANFFSFDNSATAVKDNCNRKVFHWDPTSGACYSNPEENDFAFERIETLFNNENLFFNIQKSDLLIRNLLEELVDGIQSYRMQKLMIPNTYFHRKGSQCIQLKLFQFEKLFLSQKRLSQMTYLNDKSGNNRAPFTTNVSSNRSALSVFINTVQQDQSDPGKWHYTEENDSQLLKNDLEKIMFELCPGAFAWRGTTYRFLDTNIYSILDNLIKCGSLDVTSPGCLYTIGIKTFRYAWGMESCWVGIGVMEDLDASEIDRP</sequence>
<dbReference type="SUPFAM" id="SSF47473">
    <property type="entry name" value="EF-hand"/>
    <property type="match status" value="1"/>
</dbReference>
<dbReference type="Pfam" id="PF24656">
    <property type="entry name" value="CEPT76_peptidase"/>
    <property type="match status" value="1"/>
</dbReference>
<dbReference type="InterPro" id="IPR035892">
    <property type="entry name" value="C2_domain_sf"/>
</dbReference>